<feature type="domain" description="BZIP" evidence="9">
    <location>
        <begin position="189"/>
        <end position="246"/>
    </location>
</feature>
<keyword evidence="4" id="KW-0805">Transcription regulation</keyword>
<accession>A0AAV5IAQ4</accession>
<evidence type="ECO:0000256" key="7">
    <source>
        <dbReference type="ARBA" id="ARBA00023242"/>
    </source>
</evidence>
<proteinExistence type="inferred from homology"/>
<dbReference type="PANTHER" id="PTHR47416">
    <property type="entry name" value="BASIC-LEUCINE ZIPPER TRANSCRIPTION FACTOR F-RELATED"/>
    <property type="match status" value="1"/>
</dbReference>
<dbReference type="GO" id="GO:0005634">
    <property type="term" value="C:nucleus"/>
    <property type="evidence" value="ECO:0007669"/>
    <property type="project" value="UniProtKB-SubCell"/>
</dbReference>
<dbReference type="GO" id="GO:0003700">
    <property type="term" value="F:DNA-binding transcription factor activity"/>
    <property type="evidence" value="ECO:0007669"/>
    <property type="project" value="InterPro"/>
</dbReference>
<evidence type="ECO:0000256" key="5">
    <source>
        <dbReference type="ARBA" id="ARBA00023125"/>
    </source>
</evidence>
<dbReference type="Proteomes" id="UP001054252">
    <property type="component" value="Unassembled WGS sequence"/>
</dbReference>
<keyword evidence="5" id="KW-0238">DNA-binding</keyword>
<dbReference type="PANTHER" id="PTHR47416:SF8">
    <property type="entry name" value="BASIC-LEUCINE ZIPPER TRANSCRIPTION FACTOR E-RELATED"/>
    <property type="match status" value="1"/>
</dbReference>
<name>A0AAV5IAQ4_9ROSI</name>
<comment type="similarity">
    <text evidence="3">Belongs to the bZIP family.</text>
</comment>
<keyword evidence="6" id="KW-0804">Transcription</keyword>
<dbReference type="GO" id="GO:0003677">
    <property type="term" value="F:DNA binding"/>
    <property type="evidence" value="ECO:0007669"/>
    <property type="project" value="UniProtKB-KW"/>
</dbReference>
<evidence type="ECO:0000256" key="1">
    <source>
        <dbReference type="ARBA" id="ARBA00004123"/>
    </source>
</evidence>
<reference evidence="10 11" key="1">
    <citation type="journal article" date="2021" name="Commun. Biol.">
        <title>The genome of Shorea leprosula (Dipterocarpaceae) highlights the ecological relevance of drought in aseasonal tropical rainforests.</title>
        <authorList>
            <person name="Ng K.K.S."/>
            <person name="Kobayashi M.J."/>
            <person name="Fawcett J.A."/>
            <person name="Hatakeyama M."/>
            <person name="Paape T."/>
            <person name="Ng C.H."/>
            <person name="Ang C.C."/>
            <person name="Tnah L.H."/>
            <person name="Lee C.T."/>
            <person name="Nishiyama T."/>
            <person name="Sese J."/>
            <person name="O'Brien M.J."/>
            <person name="Copetti D."/>
            <person name="Mohd Noor M.I."/>
            <person name="Ong R.C."/>
            <person name="Putra M."/>
            <person name="Sireger I.Z."/>
            <person name="Indrioko S."/>
            <person name="Kosugi Y."/>
            <person name="Izuno A."/>
            <person name="Isagi Y."/>
            <person name="Lee S.L."/>
            <person name="Shimizu K.K."/>
        </authorList>
    </citation>
    <scope>NUCLEOTIDE SEQUENCE [LARGE SCALE GENOMIC DNA]</scope>
    <source>
        <strain evidence="10">214</strain>
    </source>
</reference>
<gene>
    <name evidence="10" type="ORF">SLEP1_g11240</name>
</gene>
<dbReference type="PROSITE" id="PS00036">
    <property type="entry name" value="BZIP_BASIC"/>
    <property type="match status" value="1"/>
</dbReference>
<evidence type="ECO:0000313" key="10">
    <source>
        <dbReference type="EMBL" id="GKU98208.1"/>
    </source>
</evidence>
<dbReference type="InterPro" id="IPR046347">
    <property type="entry name" value="bZIP_sf"/>
</dbReference>
<comment type="caution">
    <text evidence="10">The sequence shown here is derived from an EMBL/GenBank/DDBJ whole genome shotgun (WGS) entry which is preliminary data.</text>
</comment>
<dbReference type="InterPro" id="IPR004827">
    <property type="entry name" value="bZIP"/>
</dbReference>
<dbReference type="CDD" id="cd14704">
    <property type="entry name" value="bZIP_HY5-like"/>
    <property type="match status" value="1"/>
</dbReference>
<dbReference type="SUPFAM" id="SSF57959">
    <property type="entry name" value="Leucine zipper domain"/>
    <property type="match status" value="1"/>
</dbReference>
<evidence type="ECO:0000256" key="2">
    <source>
        <dbReference type="ARBA" id="ARBA00004389"/>
    </source>
</evidence>
<protein>
    <recommendedName>
        <fullName evidence="9">BZIP domain-containing protein</fullName>
    </recommendedName>
</protein>
<dbReference type="AlphaFoldDB" id="A0AAV5IAQ4"/>
<keyword evidence="11" id="KW-1185">Reference proteome</keyword>
<dbReference type="EMBL" id="BPVZ01000012">
    <property type="protein sequence ID" value="GKU98208.1"/>
    <property type="molecule type" value="Genomic_DNA"/>
</dbReference>
<comment type="subcellular location">
    <subcellularLocation>
        <location evidence="2">Endoplasmic reticulum membrane</location>
        <topology evidence="2">Single-pass membrane protein</topology>
    </subcellularLocation>
    <subcellularLocation>
        <location evidence="1">Nucleus</location>
    </subcellularLocation>
</comment>
<dbReference type="PROSITE" id="PS50217">
    <property type="entry name" value="BZIP"/>
    <property type="match status" value="1"/>
</dbReference>
<evidence type="ECO:0000256" key="3">
    <source>
        <dbReference type="ARBA" id="ARBA00007163"/>
    </source>
</evidence>
<evidence type="ECO:0000256" key="6">
    <source>
        <dbReference type="ARBA" id="ARBA00023163"/>
    </source>
</evidence>
<dbReference type="Pfam" id="PF00170">
    <property type="entry name" value="bZIP_1"/>
    <property type="match status" value="1"/>
</dbReference>
<dbReference type="Gene3D" id="1.20.5.170">
    <property type="match status" value="1"/>
</dbReference>
<dbReference type="GO" id="GO:0005789">
    <property type="term" value="C:endoplasmic reticulum membrane"/>
    <property type="evidence" value="ECO:0007669"/>
    <property type="project" value="UniProtKB-SubCell"/>
</dbReference>
<sequence>MEAHEFVDDDDIVWQIDWNDLPDFTGVLDEQAPAALTVSPPNQGFSNPSPDSVSSWIGEVENLLMNDDAEEAGLQPDAYIYDDFLLDIPVHSPTNASIEVVASGNSNRSSQATADDDPHKQNNRITVQETGADVFADLAADSPISGSTELGTAPIAANNYDVSSHGSGNGDLEKVQEVIKDVEDSNDPVSKKRRRQLRNRDAAVKSRERKKMYVKDLEMKSRYLEGECRRLGRLLQCFVAENQALRLSLQSGSAFDASSAKQESAVLLLESLLLGSLLWFLGIMCLFNLPRLPKSIAEAAPVESVEKKSLGGLAAKGAGSNVVVESFLKNRGCKASRTKMKLEFLGLQVSA</sequence>
<feature type="compositionally biased region" description="Polar residues" evidence="8">
    <location>
        <begin position="103"/>
        <end position="113"/>
    </location>
</feature>
<evidence type="ECO:0000256" key="4">
    <source>
        <dbReference type="ARBA" id="ARBA00023015"/>
    </source>
</evidence>
<feature type="region of interest" description="Disordered" evidence="8">
    <location>
        <begin position="103"/>
        <end position="122"/>
    </location>
</feature>
<organism evidence="10 11">
    <name type="scientific">Rubroshorea leprosula</name>
    <dbReference type="NCBI Taxonomy" id="152421"/>
    <lineage>
        <taxon>Eukaryota</taxon>
        <taxon>Viridiplantae</taxon>
        <taxon>Streptophyta</taxon>
        <taxon>Embryophyta</taxon>
        <taxon>Tracheophyta</taxon>
        <taxon>Spermatophyta</taxon>
        <taxon>Magnoliopsida</taxon>
        <taxon>eudicotyledons</taxon>
        <taxon>Gunneridae</taxon>
        <taxon>Pentapetalae</taxon>
        <taxon>rosids</taxon>
        <taxon>malvids</taxon>
        <taxon>Malvales</taxon>
        <taxon>Dipterocarpaceae</taxon>
        <taxon>Rubroshorea</taxon>
    </lineage>
</organism>
<evidence type="ECO:0000313" key="11">
    <source>
        <dbReference type="Proteomes" id="UP001054252"/>
    </source>
</evidence>
<dbReference type="SMART" id="SM00338">
    <property type="entry name" value="BRLZ"/>
    <property type="match status" value="1"/>
</dbReference>
<evidence type="ECO:0000256" key="8">
    <source>
        <dbReference type="SAM" id="MobiDB-lite"/>
    </source>
</evidence>
<feature type="region of interest" description="Disordered" evidence="8">
    <location>
        <begin position="182"/>
        <end position="202"/>
    </location>
</feature>
<keyword evidence="7" id="KW-0539">Nucleus</keyword>
<evidence type="ECO:0000259" key="9">
    <source>
        <dbReference type="PROSITE" id="PS50217"/>
    </source>
</evidence>